<gene>
    <name evidence="9" type="ORF">CDOO_13195</name>
</gene>
<dbReference type="InterPro" id="IPR013324">
    <property type="entry name" value="RNA_pol_sigma_r3/r4-like"/>
</dbReference>
<evidence type="ECO:0000256" key="4">
    <source>
        <dbReference type="ARBA" id="ARBA00023125"/>
    </source>
</evidence>
<dbReference type="InterPro" id="IPR039425">
    <property type="entry name" value="RNA_pol_sigma-70-like"/>
</dbReference>
<dbReference type="InterPro" id="IPR007627">
    <property type="entry name" value="RNA_pol_sigma70_r2"/>
</dbReference>
<evidence type="ECO:0000313" key="10">
    <source>
        <dbReference type="Proteomes" id="UP000029914"/>
    </source>
</evidence>
<dbReference type="NCBIfam" id="TIGR02937">
    <property type="entry name" value="sigma70-ECF"/>
    <property type="match status" value="1"/>
</dbReference>
<evidence type="ECO:0000256" key="6">
    <source>
        <dbReference type="SAM" id="MobiDB-lite"/>
    </source>
</evidence>
<dbReference type="Gene3D" id="1.10.10.10">
    <property type="entry name" value="Winged helix-like DNA-binding domain superfamily/Winged helix DNA-binding domain"/>
    <property type="match status" value="1"/>
</dbReference>
<evidence type="ECO:0000313" key="9">
    <source>
        <dbReference type="EMBL" id="AIT62110.1"/>
    </source>
</evidence>
<dbReference type="PANTHER" id="PTHR43133">
    <property type="entry name" value="RNA POLYMERASE ECF-TYPE SIGMA FACTO"/>
    <property type="match status" value="1"/>
</dbReference>
<organism evidence="9 10">
    <name type="scientific">Corynebacterium doosanense CAU 212 = DSM 45436</name>
    <dbReference type="NCBI Taxonomy" id="558173"/>
    <lineage>
        <taxon>Bacteria</taxon>
        <taxon>Bacillati</taxon>
        <taxon>Actinomycetota</taxon>
        <taxon>Actinomycetes</taxon>
        <taxon>Mycobacteriales</taxon>
        <taxon>Corynebacteriaceae</taxon>
        <taxon>Corynebacterium</taxon>
    </lineage>
</organism>
<dbReference type="eggNOG" id="COG1595">
    <property type="taxonomic scope" value="Bacteria"/>
</dbReference>
<keyword evidence="3" id="KW-0731">Sigma factor</keyword>
<keyword evidence="4" id="KW-0238">DNA-binding</keyword>
<evidence type="ECO:0000259" key="8">
    <source>
        <dbReference type="Pfam" id="PF08281"/>
    </source>
</evidence>
<dbReference type="InterPro" id="IPR036388">
    <property type="entry name" value="WH-like_DNA-bd_sf"/>
</dbReference>
<dbReference type="Gene3D" id="1.10.1740.10">
    <property type="match status" value="1"/>
</dbReference>
<dbReference type="GO" id="GO:0006352">
    <property type="term" value="P:DNA-templated transcription initiation"/>
    <property type="evidence" value="ECO:0007669"/>
    <property type="project" value="InterPro"/>
</dbReference>
<evidence type="ECO:0000256" key="1">
    <source>
        <dbReference type="ARBA" id="ARBA00010641"/>
    </source>
</evidence>
<dbReference type="InterPro" id="IPR013325">
    <property type="entry name" value="RNA_pol_sigma_r2"/>
</dbReference>
<keyword evidence="10" id="KW-1185">Reference proteome</keyword>
<dbReference type="GO" id="GO:0016987">
    <property type="term" value="F:sigma factor activity"/>
    <property type="evidence" value="ECO:0007669"/>
    <property type="project" value="UniProtKB-KW"/>
</dbReference>
<keyword evidence="2" id="KW-0805">Transcription regulation</keyword>
<dbReference type="PANTHER" id="PTHR43133:SF8">
    <property type="entry name" value="RNA POLYMERASE SIGMA FACTOR HI_1459-RELATED"/>
    <property type="match status" value="1"/>
</dbReference>
<evidence type="ECO:0000256" key="2">
    <source>
        <dbReference type="ARBA" id="ARBA00023015"/>
    </source>
</evidence>
<accession>A0A097IJ05</accession>
<dbReference type="GO" id="GO:0003677">
    <property type="term" value="F:DNA binding"/>
    <property type="evidence" value="ECO:0007669"/>
    <property type="project" value="UniProtKB-KW"/>
</dbReference>
<dbReference type="SUPFAM" id="SSF88946">
    <property type="entry name" value="Sigma2 domain of RNA polymerase sigma factors"/>
    <property type="match status" value="1"/>
</dbReference>
<feature type="domain" description="RNA polymerase sigma factor 70 region 4 type 2" evidence="8">
    <location>
        <begin position="143"/>
        <end position="194"/>
    </location>
</feature>
<evidence type="ECO:0000256" key="3">
    <source>
        <dbReference type="ARBA" id="ARBA00023082"/>
    </source>
</evidence>
<dbReference type="AlphaFoldDB" id="A0A097IJ05"/>
<proteinExistence type="inferred from homology"/>
<dbReference type="InterPro" id="IPR014284">
    <property type="entry name" value="RNA_pol_sigma-70_dom"/>
</dbReference>
<dbReference type="RefSeq" id="WP_018022387.1">
    <property type="nucleotide sequence ID" value="NZ_AQUX01000007.1"/>
</dbReference>
<comment type="similarity">
    <text evidence="1">Belongs to the sigma-70 factor family. ECF subfamily.</text>
</comment>
<feature type="domain" description="RNA polymerase sigma-70 region 2" evidence="7">
    <location>
        <begin position="44"/>
        <end position="111"/>
    </location>
</feature>
<dbReference type="OrthoDB" id="9780326at2"/>
<protein>
    <submittedName>
        <fullName evidence="9">RNA polymerase sigma factor</fullName>
    </submittedName>
</protein>
<dbReference type="KEGG" id="cdo:CDOO_13195"/>
<dbReference type="HOGENOM" id="CLU_047691_3_0_11"/>
<dbReference type="InterPro" id="IPR013249">
    <property type="entry name" value="RNA_pol_sigma70_r4_t2"/>
</dbReference>
<dbReference type="Pfam" id="PF04542">
    <property type="entry name" value="Sigma70_r2"/>
    <property type="match status" value="1"/>
</dbReference>
<sequence>MAVTPGSSDPAHDVFAAFGDGDPRTDEDLVHDFLDGDTAAFRRIVQRHRARLTNVARRYAANEDDAQDIMQEAWLKASTSLGTYRSEAKLTTWLHRVVANKGYDFVTHKARREQPLLDDTDTAHRYSEQLVHDPYEQVDRTLLLNQVIASLPEHQRTALILVDMLGHDLDSAAAELGVQTGTVKSRRARARASLRGSIGAGA</sequence>
<dbReference type="EMBL" id="CP006764">
    <property type="protein sequence ID" value="AIT62110.1"/>
    <property type="molecule type" value="Genomic_DNA"/>
</dbReference>
<reference evidence="9 10" key="1">
    <citation type="submission" date="2013-09" db="EMBL/GenBank/DDBJ databases">
        <title>Complete genome sequence of Corynebacterium doosanense CAU 212(T) (=DSM 45436(T)), isolated from activated sludge.</title>
        <authorList>
            <person name="Schaffert L."/>
            <person name="Albersmeier A."/>
            <person name="Kalinowski J."/>
            <person name="Ruckert C."/>
        </authorList>
    </citation>
    <scope>NUCLEOTIDE SEQUENCE [LARGE SCALE GENOMIC DNA]</scope>
    <source>
        <strain evidence="9 10">CAU 212</strain>
    </source>
</reference>
<feature type="region of interest" description="Disordered" evidence="6">
    <location>
        <begin position="1"/>
        <end position="20"/>
    </location>
</feature>
<name>A0A097IJ05_9CORY</name>
<evidence type="ECO:0000259" key="7">
    <source>
        <dbReference type="Pfam" id="PF04542"/>
    </source>
</evidence>
<evidence type="ECO:0000256" key="5">
    <source>
        <dbReference type="ARBA" id="ARBA00023163"/>
    </source>
</evidence>
<dbReference type="SUPFAM" id="SSF88659">
    <property type="entry name" value="Sigma3 and sigma4 domains of RNA polymerase sigma factors"/>
    <property type="match status" value="1"/>
</dbReference>
<dbReference type="STRING" id="558173.CDOO_13195"/>
<dbReference type="Proteomes" id="UP000029914">
    <property type="component" value="Chromosome"/>
</dbReference>
<dbReference type="Pfam" id="PF08281">
    <property type="entry name" value="Sigma70_r4_2"/>
    <property type="match status" value="1"/>
</dbReference>
<keyword evidence="5" id="KW-0804">Transcription</keyword>